<feature type="region of interest" description="Disordered" evidence="1">
    <location>
        <begin position="48"/>
        <end position="73"/>
    </location>
</feature>
<dbReference type="Proteomes" id="UP000784294">
    <property type="component" value="Unassembled WGS sequence"/>
</dbReference>
<keyword evidence="3" id="KW-1185">Reference proteome</keyword>
<accession>A0A448XDR9</accession>
<feature type="compositionally biased region" description="Basic and acidic residues" evidence="1">
    <location>
        <begin position="18"/>
        <end position="28"/>
    </location>
</feature>
<reference evidence="2" key="1">
    <citation type="submission" date="2018-11" db="EMBL/GenBank/DDBJ databases">
        <authorList>
            <consortium name="Pathogen Informatics"/>
        </authorList>
    </citation>
    <scope>NUCLEOTIDE SEQUENCE</scope>
</reference>
<protein>
    <submittedName>
        <fullName evidence="2">Uncharacterized protein</fullName>
    </submittedName>
</protein>
<dbReference type="EMBL" id="CAAALY010247339">
    <property type="protein sequence ID" value="VEL34283.1"/>
    <property type="molecule type" value="Genomic_DNA"/>
</dbReference>
<dbReference type="AlphaFoldDB" id="A0A448XDR9"/>
<feature type="compositionally biased region" description="Basic and acidic residues" evidence="1">
    <location>
        <begin position="48"/>
        <end position="61"/>
    </location>
</feature>
<feature type="region of interest" description="Disordered" evidence="1">
    <location>
        <begin position="1"/>
        <end position="29"/>
    </location>
</feature>
<evidence type="ECO:0000313" key="3">
    <source>
        <dbReference type="Proteomes" id="UP000784294"/>
    </source>
</evidence>
<sequence length="73" mass="8108">MARLTDDSGETSGNVPRPRSDFENDHAHNGLWTRLVPLSLPANMTELRKQDQTTSVQRKETATIQKATPSESS</sequence>
<organism evidence="2 3">
    <name type="scientific">Protopolystoma xenopodis</name>
    <dbReference type="NCBI Taxonomy" id="117903"/>
    <lineage>
        <taxon>Eukaryota</taxon>
        <taxon>Metazoa</taxon>
        <taxon>Spiralia</taxon>
        <taxon>Lophotrochozoa</taxon>
        <taxon>Platyhelminthes</taxon>
        <taxon>Monogenea</taxon>
        <taxon>Polyopisthocotylea</taxon>
        <taxon>Polystomatidea</taxon>
        <taxon>Polystomatidae</taxon>
        <taxon>Protopolystoma</taxon>
    </lineage>
</organism>
<feature type="compositionally biased region" description="Polar residues" evidence="1">
    <location>
        <begin position="62"/>
        <end position="73"/>
    </location>
</feature>
<name>A0A448XDR9_9PLAT</name>
<comment type="caution">
    <text evidence="2">The sequence shown here is derived from an EMBL/GenBank/DDBJ whole genome shotgun (WGS) entry which is preliminary data.</text>
</comment>
<gene>
    <name evidence="2" type="ORF">PXEA_LOCUS27723</name>
</gene>
<proteinExistence type="predicted"/>
<evidence type="ECO:0000313" key="2">
    <source>
        <dbReference type="EMBL" id="VEL34283.1"/>
    </source>
</evidence>
<evidence type="ECO:0000256" key="1">
    <source>
        <dbReference type="SAM" id="MobiDB-lite"/>
    </source>
</evidence>